<feature type="compositionally biased region" description="Basic residues" evidence="2">
    <location>
        <begin position="53"/>
        <end position="75"/>
    </location>
</feature>
<comment type="caution">
    <text evidence="3">The sequence shown here is derived from an EMBL/GenBank/DDBJ whole genome shotgun (WGS) entry which is preliminary data.</text>
</comment>
<evidence type="ECO:0000256" key="1">
    <source>
        <dbReference type="ARBA" id="ARBA00022853"/>
    </source>
</evidence>
<dbReference type="PANTHER" id="PTHR46462">
    <property type="entry name" value="UPSET, ISOFORM A"/>
    <property type="match status" value="1"/>
</dbReference>
<feature type="region of interest" description="Disordered" evidence="2">
    <location>
        <begin position="32"/>
        <end position="97"/>
    </location>
</feature>
<name>A0A9P3PTT3_LYOSH</name>
<evidence type="ECO:0000256" key="2">
    <source>
        <dbReference type="SAM" id="MobiDB-lite"/>
    </source>
</evidence>
<dbReference type="EMBL" id="BRPK01000009">
    <property type="protein sequence ID" value="GLB41399.1"/>
    <property type="molecule type" value="Genomic_DNA"/>
</dbReference>
<keyword evidence="4" id="KW-1185">Reference proteome</keyword>
<gene>
    <name evidence="3" type="primary">SET3</name>
    <name evidence="3" type="ORF">LshimejAT787_0906140</name>
</gene>
<dbReference type="OrthoDB" id="79252at2759"/>
<accession>A0A9P3PTT3</accession>
<sequence length="350" mass="39149">MVAGEVPEEWRCWVSVPRPVDREKAVRLQKERVRLRALEEQGGLLEPATTTTTHHHSQQQRRKSSPGPERKRRRASAAALNDGSHPANASRRKRRASEHAALSYVHIAHDIVPARETRDKLTRHAQPWRGITALTPFPPPIPPPVALHAVRHPPNHHHAVRPPTYAVHTTAPVPSASMIAPFTSTITSSAAYLSDPLNAYPHLGLPKPFVHLFGPPFDVALDARTAGGETRFVRSGCRPNAVLRHVLCRRREEGEAERAKSRPQPKPRTGMGKHYIALAVCALPDLKANEEVMLGREWDDEHCIHQLPALIQTPNLFPKRIPRQETSPRDLVAPTILFLAIRGLLAFFEY</sequence>
<organism evidence="3 4">
    <name type="scientific">Lyophyllum shimeji</name>
    <name type="common">Hon-shimeji</name>
    <name type="synonym">Tricholoma shimeji</name>
    <dbReference type="NCBI Taxonomy" id="47721"/>
    <lineage>
        <taxon>Eukaryota</taxon>
        <taxon>Fungi</taxon>
        <taxon>Dikarya</taxon>
        <taxon>Basidiomycota</taxon>
        <taxon>Agaricomycotina</taxon>
        <taxon>Agaricomycetes</taxon>
        <taxon>Agaricomycetidae</taxon>
        <taxon>Agaricales</taxon>
        <taxon>Tricholomatineae</taxon>
        <taxon>Lyophyllaceae</taxon>
        <taxon>Lyophyllum</taxon>
    </lineage>
</organism>
<dbReference type="AlphaFoldDB" id="A0A9P3PTT3"/>
<dbReference type="GO" id="GO:0006325">
    <property type="term" value="P:chromatin organization"/>
    <property type="evidence" value="ECO:0007669"/>
    <property type="project" value="UniProtKB-KW"/>
</dbReference>
<reference evidence="3" key="1">
    <citation type="submission" date="2022-07" db="EMBL/GenBank/DDBJ databases">
        <title>The genome of Lyophyllum shimeji provides insight into the initial evolution of ectomycorrhizal fungal genome.</title>
        <authorList>
            <person name="Kobayashi Y."/>
            <person name="Shibata T."/>
            <person name="Hirakawa H."/>
            <person name="Shigenobu S."/>
            <person name="Nishiyama T."/>
            <person name="Yamada A."/>
            <person name="Hasebe M."/>
            <person name="Kawaguchi M."/>
        </authorList>
    </citation>
    <scope>NUCLEOTIDE SEQUENCE</scope>
    <source>
        <strain evidence="3">AT787</strain>
    </source>
</reference>
<protein>
    <submittedName>
        <fullName evidence="3">SET (Su(Var)3-9, Enhancer-of-zeste, Trithorax) domain containing protein</fullName>
    </submittedName>
</protein>
<dbReference type="InterPro" id="IPR046341">
    <property type="entry name" value="SET_dom_sf"/>
</dbReference>
<dbReference type="GO" id="GO:0034967">
    <property type="term" value="C:Set3 complex"/>
    <property type="evidence" value="ECO:0007669"/>
    <property type="project" value="TreeGrafter"/>
</dbReference>
<dbReference type="GO" id="GO:0070210">
    <property type="term" value="C:Rpd3L-Expanded complex"/>
    <property type="evidence" value="ECO:0007669"/>
    <property type="project" value="TreeGrafter"/>
</dbReference>
<dbReference type="PANTHER" id="PTHR46462:SF3">
    <property type="entry name" value="UPSET, ISOFORM A"/>
    <property type="match status" value="1"/>
</dbReference>
<dbReference type="Proteomes" id="UP001063166">
    <property type="component" value="Unassembled WGS sequence"/>
</dbReference>
<dbReference type="GO" id="GO:0006355">
    <property type="term" value="P:regulation of DNA-templated transcription"/>
    <property type="evidence" value="ECO:0007669"/>
    <property type="project" value="TreeGrafter"/>
</dbReference>
<evidence type="ECO:0000313" key="3">
    <source>
        <dbReference type="EMBL" id="GLB41399.1"/>
    </source>
</evidence>
<evidence type="ECO:0000313" key="4">
    <source>
        <dbReference type="Proteomes" id="UP001063166"/>
    </source>
</evidence>
<proteinExistence type="predicted"/>
<keyword evidence="1" id="KW-0156">Chromatin regulator</keyword>
<dbReference type="Gene3D" id="2.170.270.10">
    <property type="entry name" value="SET domain"/>
    <property type="match status" value="1"/>
</dbReference>